<dbReference type="EMBL" id="JADCUA010000007">
    <property type="protein sequence ID" value="KAH9838435.1"/>
    <property type="molecule type" value="Genomic_DNA"/>
</dbReference>
<evidence type="ECO:0000256" key="8">
    <source>
        <dbReference type="ARBA" id="ARBA00023157"/>
    </source>
</evidence>
<dbReference type="GeneID" id="72004032"/>
<accession>A0ABQ8KL44</accession>
<keyword evidence="8" id="KW-1015">Disulfide bond</keyword>
<evidence type="ECO:0000256" key="7">
    <source>
        <dbReference type="ARBA" id="ARBA00022837"/>
    </source>
</evidence>
<feature type="chain" id="PRO_5045362225" description="Carboxylic ester hydrolase" evidence="11">
    <location>
        <begin position="41"/>
        <end position="565"/>
    </location>
</feature>
<dbReference type="PANTHER" id="PTHR33938">
    <property type="entry name" value="FERULOYL ESTERASE B-RELATED"/>
    <property type="match status" value="1"/>
</dbReference>
<name>A0ABQ8KL44_9APHY</name>
<organism evidence="12 13">
    <name type="scientific">Rhodofomes roseus</name>
    <dbReference type="NCBI Taxonomy" id="34475"/>
    <lineage>
        <taxon>Eukaryota</taxon>
        <taxon>Fungi</taxon>
        <taxon>Dikarya</taxon>
        <taxon>Basidiomycota</taxon>
        <taxon>Agaricomycotina</taxon>
        <taxon>Agaricomycetes</taxon>
        <taxon>Polyporales</taxon>
        <taxon>Rhodofomes</taxon>
    </lineage>
</organism>
<keyword evidence="3" id="KW-0858">Xylan degradation</keyword>
<evidence type="ECO:0000256" key="1">
    <source>
        <dbReference type="ARBA" id="ARBA00006249"/>
    </source>
</evidence>
<keyword evidence="2" id="KW-0719">Serine esterase</keyword>
<evidence type="ECO:0000256" key="4">
    <source>
        <dbReference type="ARBA" id="ARBA00022723"/>
    </source>
</evidence>
<keyword evidence="6 10" id="KW-0378">Hydrolase</keyword>
<keyword evidence="5 11" id="KW-0732">Signal</keyword>
<evidence type="ECO:0000256" key="2">
    <source>
        <dbReference type="ARBA" id="ARBA00022487"/>
    </source>
</evidence>
<dbReference type="InterPro" id="IPR011118">
    <property type="entry name" value="Tannase/feruloyl_esterase"/>
</dbReference>
<comment type="catalytic activity">
    <reaction evidence="9">
        <text>feruloyl-polysaccharide + H2O = ferulate + polysaccharide.</text>
        <dbReference type="EC" id="3.1.1.73"/>
    </reaction>
</comment>
<keyword evidence="7" id="KW-0106">Calcium</keyword>
<keyword evidence="3" id="KW-0624">Polysaccharide degradation</keyword>
<evidence type="ECO:0000313" key="12">
    <source>
        <dbReference type="EMBL" id="KAH9838435.1"/>
    </source>
</evidence>
<dbReference type="RefSeq" id="XP_047780350.1">
    <property type="nucleotide sequence ID" value="XM_047923300.1"/>
</dbReference>
<gene>
    <name evidence="12" type="ORF">C8Q71DRAFT_751178</name>
</gene>
<evidence type="ECO:0000256" key="3">
    <source>
        <dbReference type="ARBA" id="ARBA00022651"/>
    </source>
</evidence>
<protein>
    <recommendedName>
        <fullName evidence="10">Carboxylic ester hydrolase</fullName>
        <ecNumber evidence="10">3.1.1.-</ecNumber>
    </recommendedName>
</protein>
<evidence type="ECO:0000256" key="5">
    <source>
        <dbReference type="ARBA" id="ARBA00022729"/>
    </source>
</evidence>
<keyword evidence="3" id="KW-0119">Carbohydrate metabolism</keyword>
<evidence type="ECO:0000256" key="9">
    <source>
        <dbReference type="ARBA" id="ARBA00034075"/>
    </source>
</evidence>
<dbReference type="SUPFAM" id="SSF53474">
    <property type="entry name" value="alpha/beta-Hydrolases"/>
    <property type="match status" value="1"/>
</dbReference>
<evidence type="ECO:0000256" key="10">
    <source>
        <dbReference type="RuleBase" id="RU361238"/>
    </source>
</evidence>
<keyword evidence="13" id="KW-1185">Reference proteome</keyword>
<evidence type="ECO:0000256" key="11">
    <source>
        <dbReference type="SAM" id="SignalP"/>
    </source>
</evidence>
<sequence length="565" mass="61713">MSRINDLHKRRHHRRIEARHIPINLLALLSASLHLSGVLADAQSTDSSSSFESKCTSFSLQNVTHASITSTKYHADGSKINMSTSMSSIDTTELPGFCRIELTITTNSTANSTCNTEVWLPSTWNGRFLALGNGGFAGGINVGELGYIAVNQSYAGVSTDQGHTSKLTSATWAGPSDDNTIVDWGWRAMHLSVVVGKEIVKQYYGSAQKHSYYMGCSQGGRSGFKEMQAFPDDFDGLVIGSPAAWHSHLRMWAGHLNGLVQPSTSDRYINSTAWTDVIHKEVLKQCDAIDGLSDGIINDPKLCNFNASALLCQSGQDASTCLSSTQVETLEKIYSDYIVNDDWVFSSYYPGGEVGYSTSYVEKVSAVSQSWFRYMLLNDTTWPLGDYNSSLIAVGDAIDPGQSDAVDTDLSAFAGSSHNGKLLHYVGWADQIISPGASIRYYESVKNFTGDHMQVNIDDFYRLFTVPGMEHCYGGDGANAFGGVQQASQSMPPLNHEPEYDVLAAMVQWVEQGVAPSNLTAVHYKDNDVAHGIDAIRPLCQYPKSLHYTGDDEMDPNSYTCKDSN</sequence>
<dbReference type="PANTHER" id="PTHR33938:SF15">
    <property type="entry name" value="FERULOYL ESTERASE B-RELATED"/>
    <property type="match status" value="1"/>
</dbReference>
<dbReference type="EC" id="3.1.1.-" evidence="10"/>
<dbReference type="Proteomes" id="UP000814176">
    <property type="component" value="Unassembled WGS sequence"/>
</dbReference>
<comment type="similarity">
    <text evidence="1 10">Belongs to the tannase family.</text>
</comment>
<reference evidence="12 13" key="1">
    <citation type="journal article" date="2021" name="Environ. Microbiol.">
        <title>Gene family expansions and transcriptome signatures uncover fungal adaptations to wood decay.</title>
        <authorList>
            <person name="Hage H."/>
            <person name="Miyauchi S."/>
            <person name="Viragh M."/>
            <person name="Drula E."/>
            <person name="Min B."/>
            <person name="Chaduli D."/>
            <person name="Navarro D."/>
            <person name="Favel A."/>
            <person name="Norest M."/>
            <person name="Lesage-Meessen L."/>
            <person name="Balint B."/>
            <person name="Merenyi Z."/>
            <person name="de Eugenio L."/>
            <person name="Morin E."/>
            <person name="Martinez A.T."/>
            <person name="Baldrian P."/>
            <person name="Stursova M."/>
            <person name="Martinez M.J."/>
            <person name="Novotny C."/>
            <person name="Magnuson J.K."/>
            <person name="Spatafora J.W."/>
            <person name="Maurice S."/>
            <person name="Pangilinan J."/>
            <person name="Andreopoulos W."/>
            <person name="LaButti K."/>
            <person name="Hundley H."/>
            <person name="Na H."/>
            <person name="Kuo A."/>
            <person name="Barry K."/>
            <person name="Lipzen A."/>
            <person name="Henrissat B."/>
            <person name="Riley R."/>
            <person name="Ahrendt S."/>
            <person name="Nagy L.G."/>
            <person name="Grigoriev I.V."/>
            <person name="Martin F."/>
            <person name="Rosso M.N."/>
        </authorList>
    </citation>
    <scope>NUCLEOTIDE SEQUENCE [LARGE SCALE GENOMIC DNA]</scope>
    <source>
        <strain evidence="12 13">CIRM-BRFM 1785</strain>
    </source>
</reference>
<evidence type="ECO:0000313" key="13">
    <source>
        <dbReference type="Proteomes" id="UP000814176"/>
    </source>
</evidence>
<feature type="signal peptide" evidence="11">
    <location>
        <begin position="1"/>
        <end position="40"/>
    </location>
</feature>
<keyword evidence="4" id="KW-0479">Metal-binding</keyword>
<dbReference type="Pfam" id="PF07519">
    <property type="entry name" value="Tannase"/>
    <property type="match status" value="2"/>
</dbReference>
<proteinExistence type="inferred from homology"/>
<evidence type="ECO:0000256" key="6">
    <source>
        <dbReference type="ARBA" id="ARBA00022801"/>
    </source>
</evidence>
<comment type="caution">
    <text evidence="12">The sequence shown here is derived from an EMBL/GenBank/DDBJ whole genome shotgun (WGS) entry which is preliminary data.</text>
</comment>
<dbReference type="InterPro" id="IPR029058">
    <property type="entry name" value="AB_hydrolase_fold"/>
</dbReference>